<dbReference type="InterPro" id="IPR006665">
    <property type="entry name" value="OmpA-like"/>
</dbReference>
<dbReference type="PRINTS" id="PR01021">
    <property type="entry name" value="OMPADOMAIN"/>
</dbReference>
<dbReference type="GO" id="GO:0051301">
    <property type="term" value="P:cell division"/>
    <property type="evidence" value="ECO:0007669"/>
    <property type="project" value="UniProtKB-KW"/>
</dbReference>
<evidence type="ECO:0000256" key="4">
    <source>
        <dbReference type="ARBA" id="ARBA00023136"/>
    </source>
</evidence>
<dbReference type="EMBL" id="DRKW01000106">
    <property type="protein sequence ID" value="HEB73959.1"/>
    <property type="molecule type" value="Genomic_DNA"/>
</dbReference>
<dbReference type="HAMAP" id="MF_02204">
    <property type="entry name" value="Pal"/>
    <property type="match status" value="1"/>
</dbReference>
<evidence type="ECO:0000256" key="10">
    <source>
        <dbReference type="PROSITE-ProRule" id="PRU00473"/>
    </source>
</evidence>
<keyword evidence="4 10" id="KW-0472">Membrane</keyword>
<dbReference type="GO" id="GO:0009279">
    <property type="term" value="C:cell outer membrane"/>
    <property type="evidence" value="ECO:0007669"/>
    <property type="project" value="UniProtKB-SubCell"/>
</dbReference>
<dbReference type="CDD" id="cd07185">
    <property type="entry name" value="OmpA_C-like"/>
    <property type="match status" value="1"/>
</dbReference>
<organism evidence="12">
    <name type="scientific">Desulfofervidus auxilii</name>
    <dbReference type="NCBI Taxonomy" id="1621989"/>
    <lineage>
        <taxon>Bacteria</taxon>
        <taxon>Pseudomonadati</taxon>
        <taxon>Thermodesulfobacteriota</taxon>
        <taxon>Candidatus Desulfofervidia</taxon>
        <taxon>Candidatus Desulfofervidales</taxon>
        <taxon>Candidatus Desulfofervidaceae</taxon>
        <taxon>Candidatus Desulfofervidus</taxon>
    </lineage>
</organism>
<dbReference type="Pfam" id="PF00691">
    <property type="entry name" value="OmpA"/>
    <property type="match status" value="1"/>
</dbReference>
<dbReference type="Proteomes" id="UP000886268">
    <property type="component" value="Unassembled WGS sequence"/>
</dbReference>
<dbReference type="PANTHER" id="PTHR30329">
    <property type="entry name" value="STATOR ELEMENT OF FLAGELLAR MOTOR COMPLEX"/>
    <property type="match status" value="1"/>
</dbReference>
<feature type="domain" description="OmpA-like" evidence="11">
    <location>
        <begin position="64"/>
        <end position="180"/>
    </location>
</feature>
<evidence type="ECO:0000256" key="2">
    <source>
        <dbReference type="ARBA" id="ARBA00022618"/>
    </source>
</evidence>
<dbReference type="NCBIfam" id="TIGR02802">
    <property type="entry name" value="Pal_lipo"/>
    <property type="match status" value="1"/>
</dbReference>
<evidence type="ECO:0000256" key="6">
    <source>
        <dbReference type="ARBA" id="ARBA00023237"/>
    </source>
</evidence>
<evidence type="ECO:0000256" key="1">
    <source>
        <dbReference type="ARBA" id="ARBA00004442"/>
    </source>
</evidence>
<keyword evidence="5" id="KW-0564">Palmitate</keyword>
<gene>
    <name evidence="9 12" type="primary">pal</name>
    <name evidence="12" type="ORF">ENJ03_01910</name>
</gene>
<comment type="similarity">
    <text evidence="9">Belongs to the Pal lipoprotein family.</text>
</comment>
<dbReference type="InterPro" id="IPR050330">
    <property type="entry name" value="Bact_OuterMem_StrucFunc"/>
</dbReference>
<dbReference type="OrthoDB" id="9809164at2"/>
<evidence type="ECO:0000259" key="11">
    <source>
        <dbReference type="PROSITE" id="PS51123"/>
    </source>
</evidence>
<keyword evidence="6" id="KW-0998">Cell outer membrane</keyword>
<evidence type="ECO:0000256" key="9">
    <source>
        <dbReference type="HAMAP-Rule" id="MF_02204"/>
    </source>
</evidence>
<reference evidence="12" key="1">
    <citation type="journal article" date="2020" name="mSystems">
        <title>Genome- and Community-Level Interaction Insights into Carbon Utilization and Element Cycling Functions of Hydrothermarchaeota in Hydrothermal Sediment.</title>
        <authorList>
            <person name="Zhou Z."/>
            <person name="Liu Y."/>
            <person name="Xu W."/>
            <person name="Pan J."/>
            <person name="Luo Z.H."/>
            <person name="Li M."/>
        </authorList>
    </citation>
    <scope>NUCLEOTIDE SEQUENCE [LARGE SCALE GENOMIC DNA]</scope>
    <source>
        <strain evidence="12">HyVt-45</strain>
    </source>
</reference>
<evidence type="ECO:0000256" key="5">
    <source>
        <dbReference type="ARBA" id="ARBA00023139"/>
    </source>
</evidence>
<dbReference type="InterPro" id="IPR039001">
    <property type="entry name" value="Pal"/>
</dbReference>
<protein>
    <recommendedName>
        <fullName evidence="9">Peptidoglycan-associated protein</fullName>
    </recommendedName>
</protein>
<proteinExistence type="inferred from homology"/>
<evidence type="ECO:0000256" key="3">
    <source>
        <dbReference type="ARBA" id="ARBA00022729"/>
    </source>
</evidence>
<keyword evidence="7 12" id="KW-0449">Lipoprotein</keyword>
<evidence type="ECO:0000256" key="7">
    <source>
        <dbReference type="ARBA" id="ARBA00023288"/>
    </source>
</evidence>
<comment type="caution">
    <text evidence="12">The sequence shown here is derived from an EMBL/GenBank/DDBJ whole genome shotgun (WGS) entry which is preliminary data.</text>
</comment>
<keyword evidence="2" id="KW-0132">Cell division</keyword>
<sequence>MVVFPLGCAKKMVEKPVSVQPEQIQPLEEVKPPEEGKVVGMKEEAITEEELARQQKIQIEETLKEEMAKFENEDIHFDFDKYYIRPDAAEILKKKAQWLKEHPEVHLLIEGHCDERGTEEYNLALGERRANSAKEFLVSLGIDPKRISIISYGEERPVDPRSCEEAWAKNRRDHFVIISY</sequence>
<dbReference type="InterPro" id="IPR036737">
    <property type="entry name" value="OmpA-like_sf"/>
</dbReference>
<name>A0A7V1I3X9_DESA2</name>
<comment type="subcellular location">
    <subcellularLocation>
        <location evidence="1">Cell outer membrane</location>
    </subcellularLocation>
</comment>
<keyword evidence="8" id="KW-0131">Cell cycle</keyword>
<keyword evidence="3" id="KW-0732">Signal</keyword>
<dbReference type="AlphaFoldDB" id="A0A7V1I3X9"/>
<evidence type="ECO:0000256" key="8">
    <source>
        <dbReference type="ARBA" id="ARBA00023306"/>
    </source>
</evidence>
<dbReference type="Gene3D" id="3.30.1330.60">
    <property type="entry name" value="OmpA-like domain"/>
    <property type="match status" value="1"/>
</dbReference>
<evidence type="ECO:0000313" key="12">
    <source>
        <dbReference type="EMBL" id="HEB73959.1"/>
    </source>
</evidence>
<dbReference type="SUPFAM" id="SSF103088">
    <property type="entry name" value="OmpA-like"/>
    <property type="match status" value="1"/>
</dbReference>
<dbReference type="PROSITE" id="PS51123">
    <property type="entry name" value="OMPA_2"/>
    <property type="match status" value="1"/>
</dbReference>
<accession>A0A7V1I3X9</accession>
<dbReference type="InterPro" id="IPR014169">
    <property type="entry name" value="Pal_lipo_C"/>
</dbReference>
<dbReference type="PANTHER" id="PTHR30329:SF21">
    <property type="entry name" value="LIPOPROTEIN YIAD-RELATED"/>
    <property type="match status" value="1"/>
</dbReference>
<dbReference type="InterPro" id="IPR006664">
    <property type="entry name" value="OMP_bac"/>
</dbReference>